<proteinExistence type="predicted"/>
<evidence type="ECO:0000313" key="3">
    <source>
        <dbReference type="Proteomes" id="UP001176961"/>
    </source>
</evidence>
<keyword evidence="1" id="KW-0175">Coiled coil</keyword>
<dbReference type="Proteomes" id="UP001176961">
    <property type="component" value="Unassembled WGS sequence"/>
</dbReference>
<accession>A0AA36GH40</accession>
<keyword evidence="3" id="KW-1185">Reference proteome</keyword>
<protein>
    <submittedName>
        <fullName evidence="2">Uncharacterized protein</fullName>
    </submittedName>
</protein>
<gene>
    <name evidence="2" type="ORF">CYNAS_LOCUS4238</name>
</gene>
<dbReference type="EMBL" id="CATQJL010000043">
    <property type="protein sequence ID" value="CAJ0592255.1"/>
    <property type="molecule type" value="Genomic_DNA"/>
</dbReference>
<name>A0AA36GH40_CYLNA</name>
<organism evidence="2 3">
    <name type="scientific">Cylicocyclus nassatus</name>
    <name type="common">Nematode worm</name>
    <dbReference type="NCBI Taxonomy" id="53992"/>
    <lineage>
        <taxon>Eukaryota</taxon>
        <taxon>Metazoa</taxon>
        <taxon>Ecdysozoa</taxon>
        <taxon>Nematoda</taxon>
        <taxon>Chromadorea</taxon>
        <taxon>Rhabditida</taxon>
        <taxon>Rhabditina</taxon>
        <taxon>Rhabditomorpha</taxon>
        <taxon>Strongyloidea</taxon>
        <taxon>Strongylidae</taxon>
        <taxon>Cylicocyclus</taxon>
    </lineage>
</organism>
<feature type="coiled-coil region" evidence="1">
    <location>
        <begin position="706"/>
        <end position="733"/>
    </location>
</feature>
<reference evidence="2" key="1">
    <citation type="submission" date="2023-07" db="EMBL/GenBank/DDBJ databases">
        <authorList>
            <consortium name="CYATHOMIX"/>
        </authorList>
    </citation>
    <scope>NUCLEOTIDE SEQUENCE</scope>
    <source>
        <strain evidence="2">N/A</strain>
    </source>
</reference>
<comment type="caution">
    <text evidence="2">The sequence shown here is derived from an EMBL/GenBank/DDBJ whole genome shotgun (WGS) entry which is preliminary data.</text>
</comment>
<evidence type="ECO:0000313" key="2">
    <source>
        <dbReference type="EMBL" id="CAJ0592255.1"/>
    </source>
</evidence>
<dbReference type="AlphaFoldDB" id="A0AA36GH40"/>
<sequence>MLVNLWEKAQVAGQIELSEKIGENQEYQDFVIKQRQVEAMEAIGVEQAKNLANADVKIYATSSKVKEVEETPPLPQANIVEEVNYKMNVNKLFQLAKSWGISIQKSIWNAVTVYVKSTVKSIMMLSKTATVQKQYTIGSWKNTRRWDESTHRVSPRDYKRKGKIMAVKTKEKKVEVPKLSRDRILELIGEMDTKLAMVPKYSKRDLKMFASLTDMEVRDAVDDYYAAQNGRIRVEGKLRAYQKEVDDEGIYSLYLNMQLQNQMVMESLAKDVLTIFVQNHKAAAWFDKVKGLGPIISANLIANIDIHRAKSAGQIISYFGLADHKRPWLGSKVVTERVNSVLGSKKNKDITYEDFCMCCNLTKWKPENAIEATDFDGNYIFKKENMNTGEVEYTFTKDKIIRTLSKRPYNAKMKKTMWLLERKAEETARSEAGEYREQALKRAQEVGKETEAYKYYIEGLLRRAEDKDLVQYNYTEYCNNQGLWDEVTLFNRGNIYEKKTEEEQAHFLNHDIEVYEKKDGCLGILYMYNDEIRCNSRGGFDNYVTDKIKQLLPKYEMLHWLLKHNTMNVEVISPETKIICDYGDEEELYLLTAFNYEHEEHTRDVLDIMSAVARMPQPNKEIMTWEELFKWQKTSNWEKEGFVVSIPTRKYGAYQRAKIKSEDYMKVVSFKAHLNKHTLWDNMRIDMEQNTSFLSEYEDKMPDELVQLYKQYKAELEQALEDKRAEAQAVFEEVKDIPTRELHSYFVEHPTVFMPAVYNMRNGKPIDRVLIKMIEPKAGTIVEDFDDKEDRES</sequence>
<evidence type="ECO:0000256" key="1">
    <source>
        <dbReference type="SAM" id="Coils"/>
    </source>
</evidence>